<dbReference type="EMBL" id="JASBWV010000016">
    <property type="protein sequence ID" value="KAJ9122019.1"/>
    <property type="molecule type" value="Genomic_DNA"/>
</dbReference>
<evidence type="ECO:0000313" key="2">
    <source>
        <dbReference type="Proteomes" id="UP001234202"/>
    </source>
</evidence>
<proteinExistence type="predicted"/>
<gene>
    <name evidence="1" type="ORF">QFC24_004602</name>
</gene>
<accession>A0ACC2XD92</accession>
<sequence>MRKWLAVPSESVIATDNMYLRPVHTEHDISTLQALIEQVQLGVLVTALPGPTGAPTIQSSHLPWVLDKEDNTSTDGETAYGVLRAHMALANPQAKALVACAKEEDGWLVEHEVMVLFTGHDHYITPQFYTETKPQTGKVVPTWNYESVAAYGKARIYHPRAKQQPETNDFLDKQLNRLTEQAETQQTKLPTCWKVSDAPTSYVQRLKGAIVGVEIRIERLEGKWKMSQEVGEGDRAGVVDGLMKEGETGEAVARIVQARGVAKAR</sequence>
<protein>
    <submittedName>
        <fullName evidence="1">Uncharacterized protein</fullName>
    </submittedName>
</protein>
<dbReference type="Proteomes" id="UP001234202">
    <property type="component" value="Unassembled WGS sequence"/>
</dbReference>
<organism evidence="1 2">
    <name type="scientific">Naganishia onofrii</name>
    <dbReference type="NCBI Taxonomy" id="1851511"/>
    <lineage>
        <taxon>Eukaryota</taxon>
        <taxon>Fungi</taxon>
        <taxon>Dikarya</taxon>
        <taxon>Basidiomycota</taxon>
        <taxon>Agaricomycotina</taxon>
        <taxon>Tremellomycetes</taxon>
        <taxon>Filobasidiales</taxon>
        <taxon>Filobasidiaceae</taxon>
        <taxon>Naganishia</taxon>
    </lineage>
</organism>
<reference evidence="1" key="1">
    <citation type="submission" date="2023-04" db="EMBL/GenBank/DDBJ databases">
        <title>Draft Genome sequencing of Naganishia species isolated from polar environments using Oxford Nanopore Technology.</title>
        <authorList>
            <person name="Leo P."/>
            <person name="Venkateswaran K."/>
        </authorList>
    </citation>
    <scope>NUCLEOTIDE SEQUENCE</scope>
    <source>
        <strain evidence="1">DBVPG 5303</strain>
    </source>
</reference>
<evidence type="ECO:0000313" key="1">
    <source>
        <dbReference type="EMBL" id="KAJ9122019.1"/>
    </source>
</evidence>
<keyword evidence="2" id="KW-1185">Reference proteome</keyword>
<name>A0ACC2XD92_9TREE</name>
<comment type="caution">
    <text evidence="1">The sequence shown here is derived from an EMBL/GenBank/DDBJ whole genome shotgun (WGS) entry which is preliminary data.</text>
</comment>